<protein>
    <submittedName>
        <fullName evidence="6">MipA/OmpV family protein</fullName>
    </submittedName>
</protein>
<dbReference type="PANTHER" id="PTHR38776">
    <property type="entry name" value="MLTA-INTERACTING PROTEIN-RELATED"/>
    <property type="match status" value="1"/>
</dbReference>
<keyword evidence="4" id="KW-0472">Membrane</keyword>
<dbReference type="RefSeq" id="WP_261756658.1">
    <property type="nucleotide sequence ID" value="NZ_CP104562.2"/>
</dbReference>
<comment type="similarity">
    <text evidence="2">Belongs to the MipA/OmpV family.</text>
</comment>
<keyword evidence="7" id="KW-1185">Reference proteome</keyword>
<evidence type="ECO:0000256" key="5">
    <source>
        <dbReference type="ARBA" id="ARBA00023237"/>
    </source>
</evidence>
<comment type="subcellular location">
    <subcellularLocation>
        <location evidence="1">Cell outer membrane</location>
    </subcellularLocation>
</comment>
<name>A0ABY6AUM5_9BURK</name>
<proteinExistence type="inferred from homology"/>
<gene>
    <name evidence="6" type="ORF">N4261_18040</name>
</gene>
<dbReference type="Proteomes" id="UP001064933">
    <property type="component" value="Chromosome"/>
</dbReference>
<keyword evidence="3" id="KW-0732">Signal</keyword>
<dbReference type="PANTHER" id="PTHR38776:SF1">
    <property type="entry name" value="MLTA-INTERACTING PROTEIN-RELATED"/>
    <property type="match status" value="1"/>
</dbReference>
<dbReference type="EMBL" id="CP104562">
    <property type="protein sequence ID" value="UXH76916.1"/>
    <property type="molecule type" value="Genomic_DNA"/>
</dbReference>
<evidence type="ECO:0000256" key="2">
    <source>
        <dbReference type="ARBA" id="ARBA00005722"/>
    </source>
</evidence>
<keyword evidence="5" id="KW-0998">Cell outer membrane</keyword>
<evidence type="ECO:0000256" key="4">
    <source>
        <dbReference type="ARBA" id="ARBA00023136"/>
    </source>
</evidence>
<dbReference type="InterPro" id="IPR010583">
    <property type="entry name" value="MipA"/>
</dbReference>
<evidence type="ECO:0000313" key="7">
    <source>
        <dbReference type="Proteomes" id="UP001064933"/>
    </source>
</evidence>
<reference evidence="6" key="1">
    <citation type="submission" date="2022-10" db="EMBL/GenBank/DDBJ databases">
        <title>Characterization and whole genome sequencing of a new Roseateles species, isolated from fresh water.</title>
        <authorList>
            <person name="Guliayeva D.Y."/>
            <person name="Akhremchuk A.E."/>
            <person name="Sikolenko M.A."/>
            <person name="Valentovich L.N."/>
            <person name="Sidarenka A.V."/>
        </authorList>
    </citation>
    <scope>NUCLEOTIDE SEQUENCE</scope>
    <source>
        <strain evidence="6">BIM B-1768</strain>
    </source>
</reference>
<evidence type="ECO:0000256" key="3">
    <source>
        <dbReference type="ARBA" id="ARBA00022729"/>
    </source>
</evidence>
<dbReference type="Pfam" id="PF06629">
    <property type="entry name" value="MipA"/>
    <property type="match status" value="1"/>
</dbReference>
<sequence>MTATSPSSLRASPLVSPLVPADCRAVSAPSGQGALPSRRSAPASASPLGALTPWFATAALVAGAAFSGVAHAQGQPREAAQAADEGGSGWALGLGVGLRQQPYAGAERKTNVLPLVYYENRWVRVAGGTADLKLLRHAFTPTQQLSAGLRLKYDMDGYEASDSPRLAGMDERKGGFWGGAGATWRNPIAQVSADWMADLSGNSKGQKLQLQVERRFALGGVGVTPRVAAQWLDKKYVDYYFGVRAHEALADRPVYLGKAATTLEGGLRMDYALSGRHQVFLDLSVTGLPNEIKDSPLVDRSSLSRVAVGYLYRF</sequence>
<organism evidence="6 7">
    <name type="scientific">Roseateles amylovorans</name>
    <dbReference type="NCBI Taxonomy" id="2978473"/>
    <lineage>
        <taxon>Bacteria</taxon>
        <taxon>Pseudomonadati</taxon>
        <taxon>Pseudomonadota</taxon>
        <taxon>Betaproteobacteria</taxon>
        <taxon>Burkholderiales</taxon>
        <taxon>Sphaerotilaceae</taxon>
        <taxon>Roseateles</taxon>
    </lineage>
</organism>
<evidence type="ECO:0000313" key="6">
    <source>
        <dbReference type="EMBL" id="UXH76916.1"/>
    </source>
</evidence>
<accession>A0ABY6AUM5</accession>
<evidence type="ECO:0000256" key="1">
    <source>
        <dbReference type="ARBA" id="ARBA00004442"/>
    </source>
</evidence>